<evidence type="ECO:0000313" key="2">
    <source>
        <dbReference type="EMBL" id="KAH0966896.1"/>
    </source>
</evidence>
<reference evidence="2" key="1">
    <citation type="submission" date="2021-09" db="EMBL/GenBank/DDBJ databases">
        <title>A high-quality genome of the endoparasitic fungus Hirsutella rhossiliensis with a comparison of Hirsutella genomes reveals transposable elements contributing to genome size variation.</title>
        <authorList>
            <person name="Lin R."/>
            <person name="Jiao Y."/>
            <person name="Sun X."/>
            <person name="Ling J."/>
            <person name="Xie B."/>
            <person name="Cheng X."/>
        </authorList>
    </citation>
    <scope>NUCLEOTIDE SEQUENCE</scope>
    <source>
        <strain evidence="2">HR02</strain>
    </source>
</reference>
<dbReference type="PANTHER" id="PTHR37783:SF1">
    <property type="entry name" value="MEMBRANE PROTEIN, PUTATIVE (AFU_ORTHOLOGUE AFUA_1G04315)-RELATED"/>
    <property type="match status" value="1"/>
</dbReference>
<evidence type="ECO:0000313" key="3">
    <source>
        <dbReference type="Proteomes" id="UP000824596"/>
    </source>
</evidence>
<dbReference type="EMBL" id="JAIZPD010000002">
    <property type="protein sequence ID" value="KAH0966896.1"/>
    <property type="molecule type" value="Genomic_DNA"/>
</dbReference>
<dbReference type="AlphaFoldDB" id="A0A9P8N6J4"/>
<keyword evidence="1" id="KW-0812">Transmembrane</keyword>
<keyword evidence="3" id="KW-1185">Reference proteome</keyword>
<gene>
    <name evidence="2" type="ORF">HRG_02305</name>
</gene>
<evidence type="ECO:0000256" key="1">
    <source>
        <dbReference type="SAM" id="Phobius"/>
    </source>
</evidence>
<name>A0A9P8N6J4_9HYPO</name>
<protein>
    <submittedName>
        <fullName evidence="2">Uncharacterized protein</fullName>
    </submittedName>
</protein>
<keyword evidence="1" id="KW-1133">Transmembrane helix</keyword>
<sequence>MDSTARKHLGISDVFLTTYLPPRPLDLFIFASVVFYFACVATLPWLAPATSAWNTIDAVFPGGVEWYRWLVRSLFLPVVGLHAVESFLFDRKLRRHGVDRWTGLWWLWVSSCFMEGVMAFKRVDDHVAQKRASKEGKNQ</sequence>
<dbReference type="GeneID" id="68351434"/>
<comment type="caution">
    <text evidence="2">The sequence shown here is derived from an EMBL/GenBank/DDBJ whole genome shotgun (WGS) entry which is preliminary data.</text>
</comment>
<dbReference type="PANTHER" id="PTHR37783">
    <property type="entry name" value="MEMBRANE PROTEIN, PUTATIVE (AFU_ORTHOLOGUE AFUA_1G04315)-RELATED"/>
    <property type="match status" value="1"/>
</dbReference>
<feature type="transmembrane region" description="Helical" evidence="1">
    <location>
        <begin position="66"/>
        <end position="89"/>
    </location>
</feature>
<dbReference type="OrthoDB" id="5553410at2759"/>
<proteinExistence type="predicted"/>
<feature type="transmembrane region" description="Helical" evidence="1">
    <location>
        <begin position="101"/>
        <end position="120"/>
    </location>
</feature>
<organism evidence="2 3">
    <name type="scientific">Hirsutella rhossiliensis</name>
    <dbReference type="NCBI Taxonomy" id="111463"/>
    <lineage>
        <taxon>Eukaryota</taxon>
        <taxon>Fungi</taxon>
        <taxon>Dikarya</taxon>
        <taxon>Ascomycota</taxon>
        <taxon>Pezizomycotina</taxon>
        <taxon>Sordariomycetes</taxon>
        <taxon>Hypocreomycetidae</taxon>
        <taxon>Hypocreales</taxon>
        <taxon>Ophiocordycipitaceae</taxon>
        <taxon>Hirsutella</taxon>
    </lineage>
</organism>
<accession>A0A9P8N6J4</accession>
<feature type="transmembrane region" description="Helical" evidence="1">
    <location>
        <begin position="27"/>
        <end position="46"/>
    </location>
</feature>
<keyword evidence="1" id="KW-0472">Membrane</keyword>
<dbReference type="RefSeq" id="XP_044724409.1">
    <property type="nucleotide sequence ID" value="XM_044860776.1"/>
</dbReference>
<dbReference type="Proteomes" id="UP000824596">
    <property type="component" value="Unassembled WGS sequence"/>
</dbReference>